<feature type="compositionally biased region" description="Basic and acidic residues" evidence="7">
    <location>
        <begin position="2153"/>
        <end position="2168"/>
    </location>
</feature>
<evidence type="ECO:0000256" key="4">
    <source>
        <dbReference type="ARBA" id="ARBA00022806"/>
    </source>
</evidence>
<feature type="compositionally biased region" description="Basic and acidic residues" evidence="7">
    <location>
        <begin position="1209"/>
        <end position="1224"/>
    </location>
</feature>
<accession>A0A9P8A3E2</accession>
<dbReference type="Pfam" id="PF23576">
    <property type="entry name" value="SEN1_barrel"/>
    <property type="match status" value="1"/>
</dbReference>
<dbReference type="GO" id="GO:0004386">
    <property type="term" value="F:helicase activity"/>
    <property type="evidence" value="ECO:0007669"/>
    <property type="project" value="UniProtKB-KW"/>
</dbReference>
<dbReference type="PANTHER" id="PTHR10887">
    <property type="entry name" value="DNA2/NAM7 HELICASE FAMILY"/>
    <property type="match status" value="1"/>
</dbReference>
<keyword evidence="2" id="KW-0547">Nucleotide-binding</keyword>
<dbReference type="Proteomes" id="UP000717515">
    <property type="component" value="Unassembled WGS sequence"/>
</dbReference>
<dbReference type="InterPro" id="IPR027417">
    <property type="entry name" value="P-loop_NTPase"/>
</dbReference>
<dbReference type="Pfam" id="PF13087">
    <property type="entry name" value="AAA_12"/>
    <property type="match status" value="1"/>
</dbReference>
<dbReference type="CDD" id="cd18042">
    <property type="entry name" value="DEXXQc_SETX"/>
    <property type="match status" value="1"/>
</dbReference>
<proteinExistence type="inferred from homology"/>
<evidence type="ECO:0000256" key="6">
    <source>
        <dbReference type="SAM" id="Coils"/>
    </source>
</evidence>
<dbReference type="GO" id="GO:0016787">
    <property type="term" value="F:hydrolase activity"/>
    <property type="evidence" value="ECO:0007669"/>
    <property type="project" value="UniProtKB-KW"/>
</dbReference>
<feature type="domain" description="DNA2/NAM7 helicase helicase" evidence="9">
    <location>
        <begin position="1483"/>
        <end position="1778"/>
    </location>
</feature>
<evidence type="ECO:0000259" key="8">
    <source>
        <dbReference type="Pfam" id="PF12726"/>
    </source>
</evidence>
<gene>
    <name evidence="12" type="ORF">KVV02_001002</name>
</gene>
<dbReference type="Gene3D" id="3.40.50.300">
    <property type="entry name" value="P-loop containing nucleotide triphosphate hydrolases"/>
    <property type="match status" value="2"/>
</dbReference>
<dbReference type="GO" id="GO:0005694">
    <property type="term" value="C:chromosome"/>
    <property type="evidence" value="ECO:0007669"/>
    <property type="project" value="UniProtKB-ARBA"/>
</dbReference>
<feature type="compositionally biased region" description="Low complexity" evidence="7">
    <location>
        <begin position="1"/>
        <end position="11"/>
    </location>
</feature>
<dbReference type="FunFam" id="3.40.50.300:FF:000326">
    <property type="entry name" value="P-loop containing nucleoside triphosphate hydrolase"/>
    <property type="match status" value="1"/>
</dbReference>
<feature type="domain" description="Helicase SEN1 beta-barrel" evidence="11">
    <location>
        <begin position="1328"/>
        <end position="1432"/>
    </location>
</feature>
<feature type="compositionally biased region" description="Polar residues" evidence="7">
    <location>
        <begin position="1050"/>
        <end position="1069"/>
    </location>
</feature>
<evidence type="ECO:0000313" key="13">
    <source>
        <dbReference type="Proteomes" id="UP000717515"/>
    </source>
</evidence>
<keyword evidence="5" id="KW-0067">ATP-binding</keyword>
<keyword evidence="6" id="KW-0175">Coiled coil</keyword>
<dbReference type="InterPro" id="IPR041679">
    <property type="entry name" value="DNA2/NAM7-like_C"/>
</dbReference>
<organism evidence="12 13">
    <name type="scientific">Mortierella alpina</name>
    <name type="common">Oleaginous fungus</name>
    <name type="synonym">Mortierella renispora</name>
    <dbReference type="NCBI Taxonomy" id="64518"/>
    <lineage>
        <taxon>Eukaryota</taxon>
        <taxon>Fungi</taxon>
        <taxon>Fungi incertae sedis</taxon>
        <taxon>Mucoromycota</taxon>
        <taxon>Mortierellomycotina</taxon>
        <taxon>Mortierellomycetes</taxon>
        <taxon>Mortierellales</taxon>
        <taxon>Mortierellaceae</taxon>
        <taxon>Mortierella</taxon>
    </lineage>
</organism>
<dbReference type="GO" id="GO:0006369">
    <property type="term" value="P:termination of RNA polymerase II transcription"/>
    <property type="evidence" value="ECO:0007669"/>
    <property type="project" value="TreeGrafter"/>
</dbReference>
<keyword evidence="4" id="KW-0347">Helicase</keyword>
<dbReference type="GO" id="GO:0016604">
    <property type="term" value="C:nuclear body"/>
    <property type="evidence" value="ECO:0007669"/>
    <property type="project" value="TreeGrafter"/>
</dbReference>
<evidence type="ECO:0000256" key="1">
    <source>
        <dbReference type="ARBA" id="ARBA00007913"/>
    </source>
</evidence>
<keyword evidence="3" id="KW-0378">Hydrolase</keyword>
<sequence>PDDHASPSLHHPAPPPPPTPLAQAPSAELIAQLKGVLEPCQQPDASPEAFHNLLNTSLASVLQHPGLHWWCHPDLRLTSVELLHLFSLDVENDNLKRFKDILENVLSSCIECTEFYLQDRQAYFAKLRESYDEDTVKLFFRKLLDWDVERLVTRMETLMAAPASAETQTRKKICVCEMLLDPTLLLRPAYSARISGPLTTMLGQMLIAKKMKLRSNLPGLWLLAVHQDINIQTWATNTLAIAATLDPVQKDRWTGWEQFPAIWAIVVDLAHGSRLKVDTSVPLSDDPVRIWKAVRCMISCMDPEVIHLFIKADAQTWKMLQTQLLKLIQEATTPSAVFLEPCRISFHLLGVIKKDFWMVDDKLCLNTIQEADQIFRAVYHHPGIQDQVSTLVHSERTNAGDNASQSLSRVYADYAAWTSNYVNSLSGSFPLQKILITIADILLGVVGDRMTARLGGGVATVSGDQDPQGVLLEFDLALLSIVFQLFSNQQGDEILSSIANVLAEHWTWLAPLCILGSDALPLSGQSANAARRISGLGLETSKSGRKIVSALLDKQVKTLWSNYAAATSALKLSEPAKLEESSTIIWLRFAQATTSFSSSSTRNRLDPSNQLQLMNWQSQTVDSFSKLALLPKLETRPRFSQDALQMCQKFNDEMDIVFRATAILLQGLASQGETWLKRLTESNDKVFLVKTLKLWCSPDLETRTQALYAMRLAWQEVSRPSCLRQAFETGGEQSIEELNNILADFRNRGSPGGATPPVLFQLLLDSVTTLFLNNSVDGEGGLYLQIFLGLTSSQEVERHLTLIKNLWNSIWLSLKAAFEAGQSIWVNQQDRSETIRTMKIVADVGLLVIGKIRYFERLLEFEKQDLGPDAAEQDILDGFDGSSRSLPPSKETMPLDVMKEAISSLAVWTFAQDTSLCTSAIELVSAILYLLADHNNFVSGKVNEYLTKIAENKFNVKSLLTAEQRETLWIALCQHDTTSAGPRQPPLFRDAAPSVVRTVQGTIKPVVQSTKIAAPKPDTIEISDDDFDDIDESQLGEMEFEGDVTKEKQPNASSANQTLTGVSPATGTPRSDFFHKVTHSNNPFQTTLNFGLSGPSGGIPAGGSSPIGGRRLPPTLSRFNVNITSKPAVKAPPVKRGNKLSMMRADHRRERQNIVDATKEARQAAKQRPIARPTPANATVSLESDHDSASASESDSDGGNNGFSSLIDAEEKWNNRNKPQEPRKTKLLELDQVVDRTKLVDTIATRRQKAIDDAQRQFRLTPNLAALHAQILKWDVSSSGDRPPNGKEYAAIPSKFNSVNEYIRAFEPLLVLECWQQLMGAREEANQSSDSVMASFVNRVSIDSYQDMHMKIPLDKASSIMVEDVVVISDPNVKDIFTATGNAMRPKPFFAKVMSITRAKGQCEVVFRTYLKIEEGSPLLAMRPQTSWSILKMINLTTTHREYAALIAMQYYELCHDILDPPNMPPPKISLANVQKVMDIYKVNTPQAQAIVGAIERPKGFTLIQGPPGTGKTKTILGLVGALLADGARARAAPAVQASRNAERPLQTGTVSRILVCAPSNAAIDEIVKRLKGGIRNTTGELFIPKVVRVGTLDTVNAEVKDVALDSLIAKELESSSTSKEEFQSAAQSINSMLDKMKQLQQELEKARLELVQAKDSNDSMAISNAQSQIKAVNKSKWQLGQELDTARSNHAEHSQKKDQARKDARNKILNEADVICSTLSASGHDLLTSATFTFETVIIDEAAQSVEISSLIPLKYGCKRCILVGDPNQLPPTVISQLATKYAYNQSLFVRIQNLAPSSVHLLSIQYRMHPDISLFPSREFYKSLLKDGPDMDVKTRAEWHRNTITSPYRFFDVYEGRERIGLSHSQHNPIEAEAAVALLEGLCNGNPTLNFFRRVGVISPYKQQVRTLRECFQRTFDRGILEAVDFNTVDGFQGQEKDIIIFSCVRASQSGSVGFLADIRRMNVALTRARQSLFILGHADTLRREEIWGDLVRDAEQRGLFTKVGHCFLNLVCVCVTPGVFGPRGASMPRNILQAKSGPDLRNDLYGRTSGTKLATAIERPMATMDDIMEVDSYPQLPGSTPANETAPPSRHGGQGDPRRANGVSRGRGVESRRQDLAAQALGATSGFKRKQDNSFDRPVNRSPVQAPNKTNDDRDKDPSVHEPQDTQRVGHPLPARPPSPKRSKPGSSLFLKSKPMSMKKPTGPSRQYDIPVRERLAAEVIPIRKSYPSGSNRVQTPSQPAKRAAAPSLDDILSSMKKP</sequence>
<feature type="coiled-coil region" evidence="6">
    <location>
        <begin position="1623"/>
        <end position="1657"/>
    </location>
</feature>
<dbReference type="InterPro" id="IPR024481">
    <property type="entry name" value="Helicase_Sen1_N"/>
</dbReference>
<evidence type="ECO:0000256" key="7">
    <source>
        <dbReference type="SAM" id="MobiDB-lite"/>
    </source>
</evidence>
<reference evidence="12" key="1">
    <citation type="submission" date="2021-07" db="EMBL/GenBank/DDBJ databases">
        <title>Draft genome of Mortierella alpina, strain LL118, isolated from an aspen leaf litter sample.</title>
        <authorList>
            <person name="Yang S."/>
            <person name="Vinatzer B.A."/>
        </authorList>
    </citation>
    <scope>NUCLEOTIDE SEQUENCE</scope>
    <source>
        <strain evidence="12">LL118</strain>
    </source>
</reference>
<dbReference type="SUPFAM" id="SSF52540">
    <property type="entry name" value="P-loop containing nucleoside triphosphate hydrolases"/>
    <property type="match status" value="1"/>
</dbReference>
<dbReference type="InterPro" id="IPR041677">
    <property type="entry name" value="DNA2/NAM7_AAA_11"/>
</dbReference>
<protein>
    <recommendedName>
        <fullName evidence="14">Senataxin</fullName>
    </recommendedName>
</protein>
<evidence type="ECO:0000259" key="11">
    <source>
        <dbReference type="Pfam" id="PF23576"/>
    </source>
</evidence>
<feature type="compositionally biased region" description="Basic and acidic residues" evidence="7">
    <location>
        <begin position="2132"/>
        <end position="2142"/>
    </location>
</feature>
<evidence type="ECO:0000256" key="5">
    <source>
        <dbReference type="ARBA" id="ARBA00022840"/>
    </source>
</evidence>
<dbReference type="CDD" id="cd18808">
    <property type="entry name" value="SF1_C_Upf1"/>
    <property type="match status" value="1"/>
</dbReference>
<feature type="domain" description="Helicase Sen1 N-terminal" evidence="8">
    <location>
        <begin position="99"/>
        <end position="880"/>
    </location>
</feature>
<feature type="region of interest" description="Disordered" evidence="7">
    <location>
        <begin position="1043"/>
        <end position="1076"/>
    </location>
</feature>
<feature type="region of interest" description="Disordered" evidence="7">
    <location>
        <begin position="2074"/>
        <end position="2262"/>
    </location>
</feature>
<evidence type="ECO:0000313" key="12">
    <source>
        <dbReference type="EMBL" id="KAG9322110.1"/>
    </source>
</evidence>
<dbReference type="InterPro" id="IPR045055">
    <property type="entry name" value="DNA2/NAM7-like"/>
</dbReference>
<dbReference type="GO" id="GO:0005524">
    <property type="term" value="F:ATP binding"/>
    <property type="evidence" value="ECO:0007669"/>
    <property type="project" value="UniProtKB-KW"/>
</dbReference>
<feature type="region of interest" description="Disordered" evidence="7">
    <location>
        <begin position="1"/>
        <end position="23"/>
    </location>
</feature>
<dbReference type="GO" id="GO:0001147">
    <property type="term" value="F:transcription termination site sequence-specific DNA binding"/>
    <property type="evidence" value="ECO:0007669"/>
    <property type="project" value="TreeGrafter"/>
</dbReference>
<dbReference type="Pfam" id="PF13086">
    <property type="entry name" value="AAA_11"/>
    <property type="match status" value="1"/>
</dbReference>
<evidence type="ECO:0008006" key="14">
    <source>
        <dbReference type="Google" id="ProtNLM"/>
    </source>
</evidence>
<feature type="domain" description="DNA2/NAM7 helicase-like C-terminal" evidence="10">
    <location>
        <begin position="1785"/>
        <end position="1981"/>
    </location>
</feature>
<evidence type="ECO:0000256" key="2">
    <source>
        <dbReference type="ARBA" id="ARBA00022741"/>
    </source>
</evidence>
<feature type="compositionally biased region" description="Basic and acidic residues" evidence="7">
    <location>
        <begin position="1149"/>
        <end position="1163"/>
    </location>
</feature>
<evidence type="ECO:0000259" key="9">
    <source>
        <dbReference type="Pfam" id="PF13086"/>
    </source>
</evidence>
<feature type="region of interest" description="Disordered" evidence="7">
    <location>
        <begin position="1149"/>
        <end position="1224"/>
    </location>
</feature>
<dbReference type="EMBL" id="JAIFTL010000165">
    <property type="protein sequence ID" value="KAG9322110.1"/>
    <property type="molecule type" value="Genomic_DNA"/>
</dbReference>
<name>A0A9P8A3E2_MORAP</name>
<dbReference type="Pfam" id="PF12726">
    <property type="entry name" value="SEN1_N"/>
    <property type="match status" value="1"/>
</dbReference>
<comment type="caution">
    <text evidence="12">The sequence shown here is derived from an EMBL/GenBank/DDBJ whole genome shotgun (WGS) entry which is preliminary data.</text>
</comment>
<dbReference type="InterPro" id="IPR047187">
    <property type="entry name" value="SF1_C_Upf1"/>
</dbReference>
<evidence type="ECO:0000256" key="3">
    <source>
        <dbReference type="ARBA" id="ARBA00022801"/>
    </source>
</evidence>
<feature type="compositionally biased region" description="Polar residues" evidence="7">
    <location>
        <begin position="2231"/>
        <end position="2242"/>
    </location>
</feature>
<dbReference type="InterPro" id="IPR056474">
    <property type="entry name" value="SEN1_barrel"/>
</dbReference>
<dbReference type="PANTHER" id="PTHR10887:SF495">
    <property type="entry name" value="HELICASE SENATAXIN ISOFORM X1-RELATED"/>
    <property type="match status" value="1"/>
</dbReference>
<feature type="non-terminal residue" evidence="12">
    <location>
        <position position="1"/>
    </location>
</feature>
<evidence type="ECO:0000259" key="10">
    <source>
        <dbReference type="Pfam" id="PF13087"/>
    </source>
</evidence>
<comment type="similarity">
    <text evidence="1">Belongs to the DNA2/NAM7 helicase family.</text>
</comment>